<proteinExistence type="predicted"/>
<evidence type="ECO:0000313" key="3">
    <source>
        <dbReference type="Proteomes" id="UP001175211"/>
    </source>
</evidence>
<comment type="caution">
    <text evidence="2">The sequence shown here is derived from an EMBL/GenBank/DDBJ whole genome shotgun (WGS) entry which is preliminary data.</text>
</comment>
<feature type="signal peptide" evidence="1">
    <location>
        <begin position="1"/>
        <end position="21"/>
    </location>
</feature>
<keyword evidence="1" id="KW-0732">Signal</keyword>
<reference evidence="2" key="1">
    <citation type="submission" date="2023-06" db="EMBL/GenBank/DDBJ databases">
        <authorList>
            <consortium name="Lawrence Berkeley National Laboratory"/>
            <person name="Ahrendt S."/>
            <person name="Sahu N."/>
            <person name="Indic B."/>
            <person name="Wong-Bajracharya J."/>
            <person name="Merenyi Z."/>
            <person name="Ke H.-M."/>
            <person name="Monk M."/>
            <person name="Kocsube S."/>
            <person name="Drula E."/>
            <person name="Lipzen A."/>
            <person name="Balint B."/>
            <person name="Henrissat B."/>
            <person name="Andreopoulos B."/>
            <person name="Martin F.M."/>
            <person name="Harder C.B."/>
            <person name="Rigling D."/>
            <person name="Ford K.L."/>
            <person name="Foster G.D."/>
            <person name="Pangilinan J."/>
            <person name="Papanicolaou A."/>
            <person name="Barry K."/>
            <person name="LaButti K."/>
            <person name="Viragh M."/>
            <person name="Koriabine M."/>
            <person name="Yan M."/>
            <person name="Riley R."/>
            <person name="Champramary S."/>
            <person name="Plett K.L."/>
            <person name="Tsai I.J."/>
            <person name="Slot J."/>
            <person name="Sipos G."/>
            <person name="Plett J."/>
            <person name="Nagy L.G."/>
            <person name="Grigoriev I.V."/>
        </authorList>
    </citation>
    <scope>NUCLEOTIDE SEQUENCE</scope>
    <source>
        <strain evidence="2">CCBAS 213</strain>
    </source>
</reference>
<dbReference type="EMBL" id="JAUEPS010000007">
    <property type="protein sequence ID" value="KAK0463682.1"/>
    <property type="molecule type" value="Genomic_DNA"/>
</dbReference>
<protein>
    <recommendedName>
        <fullName evidence="4">F-box domain-containing protein</fullName>
    </recommendedName>
</protein>
<keyword evidence="3" id="KW-1185">Reference proteome</keyword>
<sequence>MLSPQLLCAMVVLSCSLICRSWVQRSHRRYLRTTHISSAAQAGSFLRLISGCLSFIGAPGVQALVVGMDEGHVQDWCWEWLPRMLERLPGVKALTFLRINYAIHTALQWYPTHSGRDEGFFAAPVSLAPASLRMTTLKLVGCHFFSLRQLFLVLSQFMLVEDLTLERLQFRNPEPHPFISTFRAYRHIQHLVYLRKLRIDTLDLNPSRDKVSSYIAFTMPSVEVLSLRMRGSLVELEWIECGDMEEDWDDIELRLNLVQFYDFAGPRPNFRR</sequence>
<organism evidence="2 3">
    <name type="scientific">Armillaria tabescens</name>
    <name type="common">Ringless honey mushroom</name>
    <name type="synonym">Agaricus tabescens</name>
    <dbReference type="NCBI Taxonomy" id="1929756"/>
    <lineage>
        <taxon>Eukaryota</taxon>
        <taxon>Fungi</taxon>
        <taxon>Dikarya</taxon>
        <taxon>Basidiomycota</taxon>
        <taxon>Agaricomycotina</taxon>
        <taxon>Agaricomycetes</taxon>
        <taxon>Agaricomycetidae</taxon>
        <taxon>Agaricales</taxon>
        <taxon>Marasmiineae</taxon>
        <taxon>Physalacriaceae</taxon>
        <taxon>Desarmillaria</taxon>
    </lineage>
</organism>
<dbReference type="GeneID" id="85355657"/>
<accession>A0AA39NDL6</accession>
<dbReference type="AlphaFoldDB" id="A0AA39NDL6"/>
<dbReference type="Proteomes" id="UP001175211">
    <property type="component" value="Unassembled WGS sequence"/>
</dbReference>
<gene>
    <name evidence="2" type="ORF">EV420DRAFT_1519481</name>
</gene>
<evidence type="ECO:0008006" key="4">
    <source>
        <dbReference type="Google" id="ProtNLM"/>
    </source>
</evidence>
<evidence type="ECO:0000313" key="2">
    <source>
        <dbReference type="EMBL" id="KAK0463682.1"/>
    </source>
</evidence>
<name>A0AA39NDL6_ARMTA</name>
<feature type="chain" id="PRO_5041306320" description="F-box domain-containing protein" evidence="1">
    <location>
        <begin position="22"/>
        <end position="272"/>
    </location>
</feature>
<dbReference type="RefSeq" id="XP_060334992.1">
    <property type="nucleotide sequence ID" value="XM_060472109.1"/>
</dbReference>
<evidence type="ECO:0000256" key="1">
    <source>
        <dbReference type="SAM" id="SignalP"/>
    </source>
</evidence>